<keyword evidence="1" id="KW-0378">Hydrolase</keyword>
<dbReference type="InterPro" id="IPR001995">
    <property type="entry name" value="Peptidase_A2_cat"/>
</dbReference>
<dbReference type="OrthoDB" id="8065943at2759"/>
<evidence type="ECO:0000259" key="3">
    <source>
        <dbReference type="PROSITE" id="PS50175"/>
    </source>
</evidence>
<accession>A0A4Y2LCC0</accession>
<dbReference type="GO" id="GO:0006508">
    <property type="term" value="P:proteolysis"/>
    <property type="evidence" value="ECO:0007669"/>
    <property type="project" value="InterPro"/>
</dbReference>
<dbReference type="CDD" id="cd00303">
    <property type="entry name" value="retropepsin_like"/>
    <property type="match status" value="1"/>
</dbReference>
<evidence type="ECO:0000256" key="1">
    <source>
        <dbReference type="ARBA" id="ARBA00022801"/>
    </source>
</evidence>
<evidence type="ECO:0000313" key="5">
    <source>
        <dbReference type="Proteomes" id="UP000499080"/>
    </source>
</evidence>
<sequence length="236" mass="27774">MFLMFNDKLTRRARLEEKFEEYEDIKKTLKQKSGGTYFKERQDSKGTEKFETSRKFEDNRTDKKFLTSTNCNRSHETQATNYGNHQRSHENSNRGYQSRNFERMKYSNYNAHKQAQTNYSKFRRFKDPVKESNSYKRKKTTNSAKETNKSTETCAIIRQESLRTKEIMFGNKKITALIDTGSTISLLRENSSRRILDPTKLSKNKILLTGIGEAQVTSIGSFEQEFHMDEKNYLLT</sequence>
<feature type="domain" description="Peptidase A2" evidence="3">
    <location>
        <begin position="174"/>
        <end position="212"/>
    </location>
</feature>
<dbReference type="Proteomes" id="UP000499080">
    <property type="component" value="Unassembled WGS sequence"/>
</dbReference>
<feature type="region of interest" description="Disordered" evidence="2">
    <location>
        <begin position="73"/>
        <end position="94"/>
    </location>
</feature>
<name>A0A4Y2LCC0_ARAVE</name>
<keyword evidence="5" id="KW-1185">Reference proteome</keyword>
<dbReference type="SUPFAM" id="SSF50630">
    <property type="entry name" value="Acid proteases"/>
    <property type="match status" value="1"/>
</dbReference>
<dbReference type="GO" id="GO:0004190">
    <property type="term" value="F:aspartic-type endopeptidase activity"/>
    <property type="evidence" value="ECO:0007669"/>
    <property type="project" value="InterPro"/>
</dbReference>
<evidence type="ECO:0000256" key="2">
    <source>
        <dbReference type="SAM" id="MobiDB-lite"/>
    </source>
</evidence>
<dbReference type="EMBL" id="BGPR01005647">
    <property type="protein sequence ID" value="GBN12109.1"/>
    <property type="molecule type" value="Genomic_DNA"/>
</dbReference>
<proteinExistence type="predicted"/>
<comment type="caution">
    <text evidence="4">The sequence shown here is derived from an EMBL/GenBank/DDBJ whole genome shotgun (WGS) entry which is preliminary data.</text>
</comment>
<dbReference type="AlphaFoldDB" id="A0A4Y2LCC0"/>
<dbReference type="InterPro" id="IPR001969">
    <property type="entry name" value="Aspartic_peptidase_AS"/>
</dbReference>
<feature type="region of interest" description="Disordered" evidence="2">
    <location>
        <begin position="128"/>
        <end position="147"/>
    </location>
</feature>
<evidence type="ECO:0000313" key="4">
    <source>
        <dbReference type="EMBL" id="GBN12109.1"/>
    </source>
</evidence>
<feature type="compositionally biased region" description="Polar residues" evidence="2">
    <location>
        <begin position="73"/>
        <end position="85"/>
    </location>
</feature>
<dbReference type="InterPro" id="IPR021109">
    <property type="entry name" value="Peptidase_aspartic_dom_sf"/>
</dbReference>
<dbReference type="PROSITE" id="PS50175">
    <property type="entry name" value="ASP_PROT_RETROV"/>
    <property type="match status" value="1"/>
</dbReference>
<dbReference type="PROSITE" id="PS00141">
    <property type="entry name" value="ASP_PROTEASE"/>
    <property type="match status" value="1"/>
</dbReference>
<protein>
    <recommendedName>
        <fullName evidence="3">Peptidase A2 domain-containing protein</fullName>
    </recommendedName>
</protein>
<gene>
    <name evidence="4" type="ORF">AVEN_118127_1</name>
</gene>
<organism evidence="4 5">
    <name type="scientific">Araneus ventricosus</name>
    <name type="common">Orbweaver spider</name>
    <name type="synonym">Epeira ventricosa</name>
    <dbReference type="NCBI Taxonomy" id="182803"/>
    <lineage>
        <taxon>Eukaryota</taxon>
        <taxon>Metazoa</taxon>
        <taxon>Ecdysozoa</taxon>
        <taxon>Arthropoda</taxon>
        <taxon>Chelicerata</taxon>
        <taxon>Arachnida</taxon>
        <taxon>Araneae</taxon>
        <taxon>Araneomorphae</taxon>
        <taxon>Entelegynae</taxon>
        <taxon>Araneoidea</taxon>
        <taxon>Araneidae</taxon>
        <taxon>Araneus</taxon>
    </lineage>
</organism>
<reference evidence="4 5" key="1">
    <citation type="journal article" date="2019" name="Sci. Rep.">
        <title>Orb-weaving spider Araneus ventricosus genome elucidates the spidroin gene catalogue.</title>
        <authorList>
            <person name="Kono N."/>
            <person name="Nakamura H."/>
            <person name="Ohtoshi R."/>
            <person name="Moran D.A.P."/>
            <person name="Shinohara A."/>
            <person name="Yoshida Y."/>
            <person name="Fujiwara M."/>
            <person name="Mori M."/>
            <person name="Tomita M."/>
            <person name="Arakawa K."/>
        </authorList>
    </citation>
    <scope>NUCLEOTIDE SEQUENCE [LARGE SCALE GENOMIC DNA]</scope>
</reference>